<evidence type="ECO:0000256" key="1">
    <source>
        <dbReference type="SAM" id="MobiDB-lite"/>
    </source>
</evidence>
<organism evidence="4 5">
    <name type="scientific">Variovorax ginsengisoli</name>
    <dbReference type="NCBI Taxonomy" id="363844"/>
    <lineage>
        <taxon>Bacteria</taxon>
        <taxon>Pseudomonadati</taxon>
        <taxon>Pseudomonadota</taxon>
        <taxon>Betaproteobacteria</taxon>
        <taxon>Burkholderiales</taxon>
        <taxon>Comamonadaceae</taxon>
        <taxon>Variovorax</taxon>
    </lineage>
</organism>
<gene>
    <name evidence="4" type="ORF">J2W36_005002</name>
</gene>
<dbReference type="EMBL" id="JAUSRO010000021">
    <property type="protein sequence ID" value="MDP9902724.1"/>
    <property type="molecule type" value="Genomic_DNA"/>
</dbReference>
<dbReference type="InterPro" id="IPR002491">
    <property type="entry name" value="ABC_transptr_periplasmic_BD"/>
</dbReference>
<dbReference type="PANTHER" id="PTHR30535:SF34">
    <property type="entry name" value="MOLYBDATE-BINDING PROTEIN MOLA"/>
    <property type="match status" value="1"/>
</dbReference>
<keyword evidence="5" id="KW-1185">Reference proteome</keyword>
<accession>A0ABT9SEC9</accession>
<dbReference type="Pfam" id="PF01497">
    <property type="entry name" value="Peripla_BP_2"/>
    <property type="match status" value="1"/>
</dbReference>
<proteinExistence type="predicted"/>
<evidence type="ECO:0000313" key="4">
    <source>
        <dbReference type="EMBL" id="MDP9902724.1"/>
    </source>
</evidence>
<dbReference type="InterPro" id="IPR050902">
    <property type="entry name" value="ABC_Transporter_SBP"/>
</dbReference>
<name>A0ABT9SEC9_9BURK</name>
<dbReference type="Proteomes" id="UP001226867">
    <property type="component" value="Unassembled WGS sequence"/>
</dbReference>
<evidence type="ECO:0000259" key="3">
    <source>
        <dbReference type="PROSITE" id="PS50983"/>
    </source>
</evidence>
<feature type="chain" id="PRO_5047296590" evidence="2">
    <location>
        <begin position="42"/>
        <end position="390"/>
    </location>
</feature>
<comment type="caution">
    <text evidence="4">The sequence shown here is derived from an EMBL/GenBank/DDBJ whole genome shotgun (WGS) entry which is preliminary data.</text>
</comment>
<dbReference type="PROSITE" id="PS50983">
    <property type="entry name" value="FE_B12_PBP"/>
    <property type="match status" value="1"/>
</dbReference>
<feature type="region of interest" description="Disordered" evidence="1">
    <location>
        <begin position="368"/>
        <end position="390"/>
    </location>
</feature>
<dbReference type="SUPFAM" id="SSF53807">
    <property type="entry name" value="Helical backbone' metal receptor"/>
    <property type="match status" value="1"/>
</dbReference>
<reference evidence="4 5" key="1">
    <citation type="submission" date="2023-07" db="EMBL/GenBank/DDBJ databases">
        <title>Sorghum-associated microbial communities from plants grown in Nebraska, USA.</title>
        <authorList>
            <person name="Schachtman D."/>
        </authorList>
    </citation>
    <scope>NUCLEOTIDE SEQUENCE [LARGE SCALE GENOMIC DNA]</scope>
    <source>
        <strain evidence="4 5">DS1607</strain>
    </source>
</reference>
<dbReference type="Gene3D" id="3.40.50.1980">
    <property type="entry name" value="Nitrogenase molybdenum iron protein domain"/>
    <property type="match status" value="2"/>
</dbReference>
<sequence>MSRMHHRPYLALLALLGRLARLARTAPLALCLLLDAAGAGAAELVDQAGRTVTLPASVQRIYGSSPPFMVLLSTLAPQRNLGLNFALPAEAARYGPAGLTMLPVLGGVSGHGQLVNPETLMALKPDLVLGWKSRFSDHGETAALAERTGAPLLFVKLDTLADWPGAYALVGRAIGEEARAAQLGGYIQAALARVQQAVAEVPAEHRVRVYYAEQPDGLATECDSSFHAEAIALAGGINVHRCPQNGIAGMERLNLEQVLAYDPQVIVAQDPGFAAHVGADPRWAGVRAVREHRVLWVPRLPFNWLDRPPSATRALGIQWLAGAFYPRRAPFDAAQEVPAFYRLFYGVELTPTDVQTLMAVPDGTSAMAAGTPQHKHPDVGVGHAMPGSAP</sequence>
<keyword evidence="2" id="KW-0732">Signal</keyword>
<feature type="signal peptide" evidence="2">
    <location>
        <begin position="1"/>
        <end position="41"/>
    </location>
</feature>
<evidence type="ECO:0000313" key="5">
    <source>
        <dbReference type="Proteomes" id="UP001226867"/>
    </source>
</evidence>
<dbReference type="Gene3D" id="1.20.58.2180">
    <property type="match status" value="1"/>
</dbReference>
<dbReference type="PANTHER" id="PTHR30535">
    <property type="entry name" value="VITAMIN B12-BINDING PROTEIN"/>
    <property type="match status" value="1"/>
</dbReference>
<feature type="domain" description="Fe/B12 periplasmic-binding" evidence="3">
    <location>
        <begin position="60"/>
        <end position="328"/>
    </location>
</feature>
<protein>
    <submittedName>
        <fullName evidence="4">Iron complex transport system substrate-binding protein</fullName>
    </submittedName>
</protein>
<evidence type="ECO:0000256" key="2">
    <source>
        <dbReference type="SAM" id="SignalP"/>
    </source>
</evidence>